<evidence type="ECO:0000256" key="1">
    <source>
        <dbReference type="SAM" id="Phobius"/>
    </source>
</evidence>
<gene>
    <name evidence="2" type="ORF">IMSAGC017_00538</name>
    <name evidence="3" type="ORF">SAMN04489758_10829</name>
</gene>
<feature type="transmembrane region" description="Helical" evidence="1">
    <location>
        <begin position="102"/>
        <end position="122"/>
    </location>
</feature>
<keyword evidence="4" id="KW-1185">Reference proteome</keyword>
<evidence type="ECO:0000313" key="5">
    <source>
        <dbReference type="Proteomes" id="UP000490821"/>
    </source>
</evidence>
<reference evidence="2 5" key="3">
    <citation type="journal article" date="2020" name="Microbiome">
        <title>Single-cell genomics of uncultured bacteria reveals dietary fiber responders in the mouse gut microbiota.</title>
        <authorList>
            <person name="Chijiiwa R."/>
            <person name="Hosokawa M."/>
            <person name="Kogawa M."/>
            <person name="Nishikawa Y."/>
            <person name="Ide K."/>
            <person name="Sakanashi C."/>
            <person name="Takahashi K."/>
            <person name="Takeyama H."/>
        </authorList>
    </citation>
    <scope>NUCLEOTIDE SEQUENCE [LARGE SCALE GENOMIC DNA]</scope>
    <source>
        <strain evidence="2">IMSAGC_017</strain>
    </source>
</reference>
<accession>A0A1I0DXV9</accession>
<evidence type="ECO:0000313" key="2">
    <source>
        <dbReference type="EMBL" id="GFI40505.1"/>
    </source>
</evidence>
<sequence length="214" mass="24952">MDNFVRTGFMEAVSYIFSHFLEYFKLFLMTILNIFIIYLLSKIPYLGFIIAFILNIITIAFIPYGVTLIVCDIKIDFSIYQKFFNFLRIASMKEVIKQYLKLILVFVLIILAVVFVSGTIIHENGNSLSSLWIIMLIAILTVPIFGIVSVKMMTTLQLKLISTIYEDDDLEFYHNEAGKYNCIFLWKFVPIINLISSYVICTVFARDIKRYFDL</sequence>
<dbReference type="EMBL" id="BLMI01000055">
    <property type="protein sequence ID" value="GFI40505.1"/>
    <property type="molecule type" value="Genomic_DNA"/>
</dbReference>
<keyword evidence="1" id="KW-0812">Transmembrane</keyword>
<dbReference type="Proteomes" id="UP000490821">
    <property type="component" value="Unassembled WGS sequence"/>
</dbReference>
<protein>
    <submittedName>
        <fullName evidence="3">Uncharacterized protein</fullName>
    </submittedName>
</protein>
<dbReference type="Proteomes" id="UP000198558">
    <property type="component" value="Unassembled WGS sequence"/>
</dbReference>
<dbReference type="EMBL" id="FOIN01000008">
    <property type="protein sequence ID" value="SET36713.1"/>
    <property type="molecule type" value="Genomic_DNA"/>
</dbReference>
<evidence type="ECO:0000313" key="4">
    <source>
        <dbReference type="Proteomes" id="UP000198558"/>
    </source>
</evidence>
<feature type="transmembrane region" description="Helical" evidence="1">
    <location>
        <begin position="184"/>
        <end position="205"/>
    </location>
</feature>
<feature type="transmembrane region" description="Helical" evidence="1">
    <location>
        <begin position="20"/>
        <end position="40"/>
    </location>
</feature>
<dbReference type="RefSeq" id="WP_092353145.1">
    <property type="nucleotide sequence ID" value="NZ_BLMI01000055.1"/>
</dbReference>
<reference evidence="3" key="2">
    <citation type="submission" date="2016-10" db="EMBL/GenBank/DDBJ databases">
        <authorList>
            <person name="de Groot N.N."/>
        </authorList>
    </citation>
    <scope>NUCLEOTIDE SEQUENCE [LARGE SCALE GENOMIC DNA]</scope>
    <source>
        <strain evidence="3">DSM 1551</strain>
    </source>
</reference>
<keyword evidence="1" id="KW-1133">Transmembrane helix</keyword>
<name>A0A1I0DXV9_9FIRM</name>
<organism evidence="3 4">
    <name type="scientific">Thomasclavelia cocleata</name>
    <dbReference type="NCBI Taxonomy" id="69824"/>
    <lineage>
        <taxon>Bacteria</taxon>
        <taxon>Bacillati</taxon>
        <taxon>Bacillota</taxon>
        <taxon>Erysipelotrichia</taxon>
        <taxon>Erysipelotrichales</taxon>
        <taxon>Coprobacillaceae</taxon>
        <taxon>Thomasclavelia</taxon>
    </lineage>
</organism>
<dbReference type="AlphaFoldDB" id="A0A1I0DXV9"/>
<dbReference type="OrthoDB" id="9971167at2"/>
<dbReference type="GeneID" id="78288033"/>
<feature type="transmembrane region" description="Helical" evidence="1">
    <location>
        <begin position="46"/>
        <end position="71"/>
    </location>
</feature>
<feature type="transmembrane region" description="Helical" evidence="1">
    <location>
        <begin position="128"/>
        <end position="150"/>
    </location>
</feature>
<keyword evidence="1" id="KW-0472">Membrane</keyword>
<evidence type="ECO:0000313" key="3">
    <source>
        <dbReference type="EMBL" id="SET36713.1"/>
    </source>
</evidence>
<proteinExistence type="predicted"/>
<reference evidence="4" key="1">
    <citation type="submission" date="2016-10" db="EMBL/GenBank/DDBJ databases">
        <authorList>
            <person name="Varghese N."/>
            <person name="Submissions S."/>
        </authorList>
    </citation>
    <scope>NUCLEOTIDE SEQUENCE [LARGE SCALE GENOMIC DNA]</scope>
    <source>
        <strain evidence="4">DSM 1551</strain>
    </source>
</reference>